<reference evidence="1 3" key="1">
    <citation type="submission" date="2018-05" db="EMBL/GenBank/DDBJ databases">
        <title>Freshwater and sediment microbial communities from various areas in North America, analyzing microbe dynamics in response to fracking.</title>
        <authorList>
            <person name="Lamendella R."/>
        </authorList>
    </citation>
    <scope>NUCLEOTIDE SEQUENCE [LARGE SCALE GENOMIC DNA]</scope>
    <source>
        <strain evidence="1 3">DB-3</strain>
        <strain evidence="2 4">NG-13</strain>
    </source>
</reference>
<evidence type="ECO:0000313" key="3">
    <source>
        <dbReference type="Proteomes" id="UP000247078"/>
    </source>
</evidence>
<dbReference type="AlphaFoldDB" id="A0A855XTF5"/>
<dbReference type="EMBL" id="QGTZ01000007">
    <property type="protein sequence ID" value="PWW38946.1"/>
    <property type="molecule type" value="Genomic_DNA"/>
</dbReference>
<organism evidence="1 3">
    <name type="scientific">Paenibacillus pabuli</name>
    <dbReference type="NCBI Taxonomy" id="1472"/>
    <lineage>
        <taxon>Bacteria</taxon>
        <taxon>Bacillati</taxon>
        <taxon>Bacillota</taxon>
        <taxon>Bacilli</taxon>
        <taxon>Bacillales</taxon>
        <taxon>Paenibacillaceae</taxon>
        <taxon>Paenibacillus</taxon>
    </lineage>
</organism>
<accession>A0A855XTF5</accession>
<dbReference type="EMBL" id="QLLI01000013">
    <property type="protein sequence ID" value="RAI89737.1"/>
    <property type="molecule type" value="Genomic_DNA"/>
</dbReference>
<proteinExistence type="predicted"/>
<dbReference type="Proteomes" id="UP000248827">
    <property type="component" value="Unassembled WGS sequence"/>
</dbReference>
<keyword evidence="4" id="KW-1185">Reference proteome</keyword>
<name>A0A855XTF5_9BACL</name>
<sequence length="44" mass="5002">MTMIGQLDEVEKQMEEMAASLPEVELVKSILQVSVRANRKKKRG</sequence>
<protein>
    <submittedName>
        <fullName evidence="1">Uncharacterized protein</fullName>
    </submittedName>
</protein>
<dbReference type="Proteomes" id="UP000247078">
    <property type="component" value="Unassembled WGS sequence"/>
</dbReference>
<evidence type="ECO:0000313" key="1">
    <source>
        <dbReference type="EMBL" id="PWW38946.1"/>
    </source>
</evidence>
<gene>
    <name evidence="2" type="ORF">DET54_11320</name>
    <name evidence="1" type="ORF">DET56_107348</name>
</gene>
<comment type="caution">
    <text evidence="1">The sequence shown here is derived from an EMBL/GenBank/DDBJ whole genome shotgun (WGS) entry which is preliminary data.</text>
</comment>
<evidence type="ECO:0000313" key="4">
    <source>
        <dbReference type="Proteomes" id="UP000248827"/>
    </source>
</evidence>
<evidence type="ECO:0000313" key="2">
    <source>
        <dbReference type="EMBL" id="RAI89737.1"/>
    </source>
</evidence>